<organism evidence="3 4">
    <name type="scientific">Ensete ventricosum</name>
    <name type="common">Abyssinian banana</name>
    <name type="synonym">Musa ensete</name>
    <dbReference type="NCBI Taxonomy" id="4639"/>
    <lineage>
        <taxon>Eukaryota</taxon>
        <taxon>Viridiplantae</taxon>
        <taxon>Streptophyta</taxon>
        <taxon>Embryophyta</taxon>
        <taxon>Tracheophyta</taxon>
        <taxon>Spermatophyta</taxon>
        <taxon>Magnoliopsida</taxon>
        <taxon>Liliopsida</taxon>
        <taxon>Zingiberales</taxon>
        <taxon>Musaceae</taxon>
        <taxon>Ensete</taxon>
    </lineage>
</organism>
<dbReference type="EMBL" id="AMZH03002210">
    <property type="protein sequence ID" value="RRT76375.1"/>
    <property type="molecule type" value="Genomic_DNA"/>
</dbReference>
<protein>
    <submittedName>
        <fullName evidence="3">Uncharacterized protein</fullName>
    </submittedName>
</protein>
<feature type="region of interest" description="Disordered" evidence="2">
    <location>
        <begin position="1"/>
        <end position="31"/>
    </location>
</feature>
<proteinExistence type="inferred from homology"/>
<evidence type="ECO:0000256" key="2">
    <source>
        <dbReference type="SAM" id="MobiDB-lite"/>
    </source>
</evidence>
<sequence length="104" mass="11641">MTAARRRLFTASAAPSPSSSSAEATASEVGEKKEWKPLYRRLSALGRAPAGSVTKTLNKWMREGRAVRATQLMKYVKELRKYNRYSHALEVIKVPSLTLFLLSL</sequence>
<comment type="caution">
    <text evidence="3">The sequence shown here is derived from an EMBL/GenBank/DDBJ whole genome shotgun (WGS) entry which is preliminary data.</text>
</comment>
<dbReference type="GO" id="GO:0005739">
    <property type="term" value="C:mitochondrion"/>
    <property type="evidence" value="ECO:0007669"/>
    <property type="project" value="TreeGrafter"/>
</dbReference>
<feature type="compositionally biased region" description="Low complexity" evidence="2">
    <location>
        <begin position="10"/>
        <end position="28"/>
    </location>
</feature>
<dbReference type="Proteomes" id="UP000287651">
    <property type="component" value="Unassembled WGS sequence"/>
</dbReference>
<comment type="similarity">
    <text evidence="1">Belongs to the PPR family. P subfamily.</text>
</comment>
<name>A0A427AJF2_ENSVE</name>
<reference evidence="3 4" key="1">
    <citation type="journal article" date="2014" name="Agronomy (Basel)">
        <title>A Draft Genome Sequence for Ensete ventricosum, the Drought-Tolerant Tree Against Hunger.</title>
        <authorList>
            <person name="Harrison J."/>
            <person name="Moore K.A."/>
            <person name="Paszkiewicz K."/>
            <person name="Jones T."/>
            <person name="Grant M."/>
            <person name="Ambacheew D."/>
            <person name="Muzemil S."/>
            <person name="Studholme D.J."/>
        </authorList>
    </citation>
    <scope>NUCLEOTIDE SEQUENCE [LARGE SCALE GENOMIC DNA]</scope>
</reference>
<accession>A0A427AJF2</accession>
<dbReference type="AlphaFoldDB" id="A0A427AJF2"/>
<gene>
    <name evidence="3" type="ORF">B296_00004463</name>
</gene>
<dbReference type="PANTHER" id="PTHR45717">
    <property type="entry name" value="OS12G0527900 PROTEIN"/>
    <property type="match status" value="1"/>
</dbReference>
<evidence type="ECO:0000256" key="1">
    <source>
        <dbReference type="ARBA" id="ARBA00007626"/>
    </source>
</evidence>
<evidence type="ECO:0000313" key="4">
    <source>
        <dbReference type="Proteomes" id="UP000287651"/>
    </source>
</evidence>
<evidence type="ECO:0000313" key="3">
    <source>
        <dbReference type="EMBL" id="RRT76375.1"/>
    </source>
</evidence>
<dbReference type="PANTHER" id="PTHR45717:SF8">
    <property type="entry name" value="OS01G0301000 PROTEIN"/>
    <property type="match status" value="1"/>
</dbReference>